<evidence type="ECO:0000313" key="8">
    <source>
        <dbReference type="EMBL" id="KKK38992.1"/>
    </source>
</evidence>
<keyword evidence="4 6" id="KW-0975">Bacterial flagellum</keyword>
<evidence type="ECO:0000256" key="4">
    <source>
        <dbReference type="ARBA" id="ARBA00023143"/>
    </source>
</evidence>
<protein>
    <recommendedName>
        <fullName evidence="3 6">Flagellar basal body rod protein FlgB</fullName>
    </recommendedName>
</protein>
<dbReference type="EMBL" id="LAYY01000005">
    <property type="protein sequence ID" value="KKK38992.1"/>
    <property type="molecule type" value="Genomic_DNA"/>
</dbReference>
<dbReference type="RefSeq" id="WP_046522926.1">
    <property type="nucleotide sequence ID" value="NZ_LAYY01000005.1"/>
</dbReference>
<dbReference type="InterPro" id="IPR001444">
    <property type="entry name" value="Flag_bb_rod_N"/>
</dbReference>
<keyword evidence="8" id="KW-0282">Flagellum</keyword>
<dbReference type="Proteomes" id="UP000034166">
    <property type="component" value="Unassembled WGS sequence"/>
</dbReference>
<feature type="domain" description="Flagellar basal body rod protein N-terminal" evidence="7">
    <location>
        <begin position="9"/>
        <end position="38"/>
    </location>
</feature>
<dbReference type="GO" id="GO:0071978">
    <property type="term" value="P:bacterial-type flagellum-dependent swarming motility"/>
    <property type="evidence" value="ECO:0007669"/>
    <property type="project" value="TreeGrafter"/>
</dbReference>
<keyword evidence="8" id="KW-0969">Cilium</keyword>
<comment type="similarity">
    <text evidence="2 6">Belongs to the flagella basal body rod proteins family.</text>
</comment>
<evidence type="ECO:0000256" key="3">
    <source>
        <dbReference type="ARBA" id="ARBA00014376"/>
    </source>
</evidence>
<dbReference type="PATRIC" id="fig|1408103.3.peg.1467"/>
<reference evidence="8 9" key="1">
    <citation type="submission" date="2015-04" db="EMBL/GenBank/DDBJ databases">
        <title>Taxonomic description and genome sequence of Bacillus campisalis sp. nov., a novel member of the genus Bacillus isolated from solar saltern.</title>
        <authorList>
            <person name="Mathan Kumar R."/>
            <person name="Kaur G."/>
            <person name="Kumar A."/>
            <person name="Singh N.K."/>
            <person name="Kaur N."/>
            <person name="Kumar N."/>
            <person name="Mayilraj S."/>
        </authorList>
    </citation>
    <scope>NUCLEOTIDE SEQUENCE [LARGE SCALE GENOMIC DNA]</scope>
    <source>
        <strain evidence="8 9">SA2-6</strain>
    </source>
</reference>
<evidence type="ECO:0000313" key="9">
    <source>
        <dbReference type="Proteomes" id="UP000034166"/>
    </source>
</evidence>
<name>A0A0M2T180_9BACI</name>
<dbReference type="GO" id="GO:0030694">
    <property type="term" value="C:bacterial-type flagellum basal body, rod"/>
    <property type="evidence" value="ECO:0007669"/>
    <property type="project" value="InterPro"/>
</dbReference>
<accession>A0A0M2T180</accession>
<comment type="function">
    <text evidence="5 6">Structural component of flagellum, the bacterial motility apparatus. Part of the rod structure of flagellar basal body.</text>
</comment>
<evidence type="ECO:0000256" key="2">
    <source>
        <dbReference type="ARBA" id="ARBA00009677"/>
    </source>
</evidence>
<dbReference type="PANTHER" id="PTHR30435">
    <property type="entry name" value="FLAGELLAR PROTEIN"/>
    <property type="match status" value="1"/>
</dbReference>
<dbReference type="InterPro" id="IPR006300">
    <property type="entry name" value="FlgB"/>
</dbReference>
<keyword evidence="8" id="KW-0966">Cell projection</keyword>
<comment type="subunit">
    <text evidence="6">The basal body constitutes a major portion of the flagellar organelle and consists of a number of rings mounted on a central rod.</text>
</comment>
<dbReference type="Pfam" id="PF00460">
    <property type="entry name" value="Flg_bb_rod"/>
    <property type="match status" value="1"/>
</dbReference>
<dbReference type="AlphaFoldDB" id="A0A0M2T180"/>
<organism evidence="8 9">
    <name type="scientific">Mesobacillus campisalis</name>
    <dbReference type="NCBI Taxonomy" id="1408103"/>
    <lineage>
        <taxon>Bacteria</taxon>
        <taxon>Bacillati</taxon>
        <taxon>Bacillota</taxon>
        <taxon>Bacilli</taxon>
        <taxon>Bacillales</taxon>
        <taxon>Bacillaceae</taxon>
        <taxon>Mesobacillus</taxon>
    </lineage>
</organism>
<dbReference type="OrthoDB" id="9792068at2"/>
<proteinExistence type="inferred from homology"/>
<comment type="caution">
    <text evidence="8">The sequence shown here is derived from an EMBL/GenBank/DDBJ whole genome shotgun (WGS) entry which is preliminary data.</text>
</comment>
<dbReference type="PIRSF" id="PIRSF002889">
    <property type="entry name" value="Rod_FlgB"/>
    <property type="match status" value="1"/>
</dbReference>
<keyword evidence="9" id="KW-1185">Reference proteome</keyword>
<dbReference type="PANTHER" id="PTHR30435:SF12">
    <property type="entry name" value="FLAGELLAR BASAL BODY ROD PROTEIN FLGB"/>
    <property type="match status" value="1"/>
</dbReference>
<dbReference type="NCBIfam" id="TIGR01396">
    <property type="entry name" value="FlgB"/>
    <property type="match status" value="1"/>
</dbReference>
<evidence type="ECO:0000256" key="6">
    <source>
        <dbReference type="PIRNR" id="PIRNR002889"/>
    </source>
</evidence>
<evidence type="ECO:0000259" key="7">
    <source>
        <dbReference type="Pfam" id="PF00460"/>
    </source>
</evidence>
<evidence type="ECO:0000256" key="1">
    <source>
        <dbReference type="ARBA" id="ARBA00004117"/>
    </source>
</evidence>
<gene>
    <name evidence="8" type="ORF">WQ57_06510</name>
</gene>
<sequence length="133" mass="15171">MNLFPQSFQVLERSLSAAALQQKVTASNIANVDTPDYKSKRVDFQEVLNDAISHRAIHSYKTNSRHLPFNSEVSSFNPAIKTNYGTKFKSNGNNVDMDYEMAELAKNQLWYNALTDRVNGHFNNLRMVINEGR</sequence>
<evidence type="ECO:0000256" key="5">
    <source>
        <dbReference type="ARBA" id="ARBA00024934"/>
    </source>
</evidence>
<comment type="subcellular location">
    <subcellularLocation>
        <location evidence="1 6">Bacterial flagellum basal body</location>
    </subcellularLocation>
</comment>